<dbReference type="Proteomes" id="UP000034565">
    <property type="component" value="Unassembled WGS sequence"/>
</dbReference>
<dbReference type="InterPro" id="IPR006442">
    <property type="entry name" value="Antitoxin_Phd/YefM"/>
</dbReference>
<comment type="function">
    <text evidence="2">Antitoxin component of a type II toxin-antitoxin (TA) system.</text>
</comment>
<comment type="caution">
    <text evidence="3">The sequence shown here is derived from an EMBL/GenBank/DDBJ whole genome shotgun (WGS) entry which is preliminary data.</text>
</comment>
<dbReference type="NCBIfam" id="TIGR01552">
    <property type="entry name" value="phd_fam"/>
    <property type="match status" value="1"/>
</dbReference>
<dbReference type="SUPFAM" id="SSF143120">
    <property type="entry name" value="YefM-like"/>
    <property type="match status" value="1"/>
</dbReference>
<reference evidence="3 4" key="1">
    <citation type="journal article" date="2015" name="Nature">
        <title>rRNA introns, odd ribosomes, and small enigmatic genomes across a large radiation of phyla.</title>
        <authorList>
            <person name="Brown C.T."/>
            <person name="Hug L.A."/>
            <person name="Thomas B.C."/>
            <person name="Sharon I."/>
            <person name="Castelle C.J."/>
            <person name="Singh A."/>
            <person name="Wilkins M.J."/>
            <person name="Williams K.H."/>
            <person name="Banfield J.F."/>
        </authorList>
    </citation>
    <scope>NUCLEOTIDE SEQUENCE [LARGE SCALE GENOMIC DNA]</scope>
</reference>
<gene>
    <name evidence="3" type="ORF">UX92_C0012G0040</name>
</gene>
<dbReference type="AlphaFoldDB" id="A0A0G1SJU7"/>
<sequence>MDMQTITTTYAQRNFGKILDELDEPVIVMRDSEPEAVLMDYEDYKSYVREKKKADTEKVMRMLERIHKRNAHIPAEEVERDVEEALKYVRSHR</sequence>
<accession>A0A0G1SJU7</accession>
<name>A0A0G1SJU7_9BACT</name>
<protein>
    <recommendedName>
        <fullName evidence="2">Antitoxin</fullName>
    </recommendedName>
</protein>
<evidence type="ECO:0000256" key="2">
    <source>
        <dbReference type="RuleBase" id="RU362080"/>
    </source>
</evidence>
<organism evidence="3 4">
    <name type="scientific">Candidatus Amesbacteria bacterium GW2011_GWA1_47_20</name>
    <dbReference type="NCBI Taxonomy" id="1618354"/>
    <lineage>
        <taxon>Bacteria</taxon>
        <taxon>Candidatus Amesiibacteriota</taxon>
    </lineage>
</organism>
<dbReference type="Gene3D" id="3.40.1620.10">
    <property type="entry name" value="YefM-like domain"/>
    <property type="match status" value="1"/>
</dbReference>
<comment type="similarity">
    <text evidence="1 2">Belongs to the phD/YefM antitoxin family.</text>
</comment>
<evidence type="ECO:0000256" key="1">
    <source>
        <dbReference type="ARBA" id="ARBA00009981"/>
    </source>
</evidence>
<dbReference type="EMBL" id="LCOA01000012">
    <property type="protein sequence ID" value="KKU69697.1"/>
    <property type="molecule type" value="Genomic_DNA"/>
</dbReference>
<evidence type="ECO:0000313" key="3">
    <source>
        <dbReference type="EMBL" id="KKU69697.1"/>
    </source>
</evidence>
<proteinExistence type="inferred from homology"/>
<evidence type="ECO:0000313" key="4">
    <source>
        <dbReference type="Proteomes" id="UP000034565"/>
    </source>
</evidence>
<dbReference type="Pfam" id="PF02604">
    <property type="entry name" value="PhdYeFM_antitox"/>
    <property type="match status" value="1"/>
</dbReference>
<dbReference type="InterPro" id="IPR036165">
    <property type="entry name" value="YefM-like_sf"/>
</dbReference>